<dbReference type="GO" id="GO:0046872">
    <property type="term" value="F:metal ion binding"/>
    <property type="evidence" value="ECO:0007669"/>
    <property type="project" value="UniProtKB-KW"/>
</dbReference>
<dbReference type="GO" id="GO:0005740">
    <property type="term" value="C:mitochondrial envelope"/>
    <property type="evidence" value="ECO:0007669"/>
    <property type="project" value="InterPro"/>
</dbReference>
<gene>
    <name evidence="4" type="primary">107370041</name>
</gene>
<dbReference type="EMBL" id="CAEY01001042">
    <property type="status" value="NOT_ANNOTATED_CDS"/>
    <property type="molecule type" value="Genomic_DNA"/>
</dbReference>
<evidence type="ECO:0000256" key="1">
    <source>
        <dbReference type="ARBA" id="ARBA00022723"/>
    </source>
</evidence>
<dbReference type="InterPro" id="IPR002124">
    <property type="entry name" value="Cyt_c_oxidase_su5b"/>
</dbReference>
<proteinExistence type="predicted"/>
<dbReference type="eggNOG" id="KOG3352">
    <property type="taxonomic scope" value="Eukaryota"/>
</dbReference>
<evidence type="ECO:0000313" key="5">
    <source>
        <dbReference type="Proteomes" id="UP000015104"/>
    </source>
</evidence>
<dbReference type="Pfam" id="PF01215">
    <property type="entry name" value="COX5B"/>
    <property type="match status" value="1"/>
</dbReference>
<dbReference type="STRING" id="32264.T1L3Q8"/>
<feature type="binding site" evidence="3">
    <location>
        <position position="122"/>
    </location>
    <ligand>
        <name>Zn(2+)</name>
        <dbReference type="ChEBI" id="CHEBI:29105"/>
    </ligand>
</feature>
<evidence type="ECO:0008006" key="6">
    <source>
        <dbReference type="Google" id="ProtNLM"/>
    </source>
</evidence>
<reference evidence="4" key="2">
    <citation type="submission" date="2015-06" db="UniProtKB">
        <authorList>
            <consortium name="EnsemblMetazoa"/>
        </authorList>
    </citation>
    <scope>IDENTIFICATION</scope>
</reference>
<dbReference type="OMA" id="CEPDQTY"/>
<sequence>MSLLRRGAILANRVAPMIQSRRGLELSKLPVLGFLFDKRPVGLPDPIEAAIGNTKMELMLEEMGVTDPFLENPIYLNGGSKEDPMMVLMLTDKRMIGCQCEPDQTYFNYMWVHKDECKRCECGYWFKGVEIPNPQLYVVDKAFT</sequence>
<feature type="binding site" evidence="3">
    <location>
        <position position="98"/>
    </location>
    <ligand>
        <name>Zn(2+)</name>
        <dbReference type="ChEBI" id="CHEBI:29105"/>
    </ligand>
</feature>
<keyword evidence="5" id="KW-1185">Reference proteome</keyword>
<dbReference type="GO" id="GO:0045277">
    <property type="term" value="C:respiratory chain complex IV"/>
    <property type="evidence" value="ECO:0007669"/>
    <property type="project" value="InterPro"/>
</dbReference>
<feature type="binding site" evidence="3">
    <location>
        <position position="120"/>
    </location>
    <ligand>
        <name>Zn(2+)</name>
        <dbReference type="ChEBI" id="CHEBI:29105"/>
    </ligand>
</feature>
<dbReference type="PANTHER" id="PTHR10122">
    <property type="entry name" value="CYTOCHROME C OXIDASE SUBUNIT 5B, MITOCHONDRIAL"/>
    <property type="match status" value="1"/>
</dbReference>
<evidence type="ECO:0000256" key="2">
    <source>
        <dbReference type="ARBA" id="ARBA00022833"/>
    </source>
</evidence>
<dbReference type="Proteomes" id="UP000015104">
    <property type="component" value="Unassembled WGS sequence"/>
</dbReference>
<name>T1L3Q8_TETUR</name>
<keyword evidence="2 3" id="KW-0862">Zinc</keyword>
<dbReference type="KEGG" id="tut:107370041"/>
<dbReference type="Gene3D" id="2.60.11.10">
    <property type="entry name" value="Cytochrome c oxidase, subunit Vb"/>
    <property type="match status" value="1"/>
</dbReference>
<dbReference type="HOGENOM" id="CLU_1798910_0_0_1"/>
<keyword evidence="1 3" id="KW-0479">Metal-binding</keyword>
<dbReference type="InterPro" id="IPR036972">
    <property type="entry name" value="Cyt_c_oxidase_su5b_sf"/>
</dbReference>
<dbReference type="PANTHER" id="PTHR10122:SF0">
    <property type="entry name" value="CYTOCHROME C OXIDASE SUBUNIT 5B, ISOFORM A-RELATED"/>
    <property type="match status" value="1"/>
</dbReference>
<accession>T1L3Q8</accession>
<organism evidence="4 5">
    <name type="scientific">Tetranychus urticae</name>
    <name type="common">Two-spotted spider mite</name>
    <dbReference type="NCBI Taxonomy" id="32264"/>
    <lineage>
        <taxon>Eukaryota</taxon>
        <taxon>Metazoa</taxon>
        <taxon>Ecdysozoa</taxon>
        <taxon>Arthropoda</taxon>
        <taxon>Chelicerata</taxon>
        <taxon>Arachnida</taxon>
        <taxon>Acari</taxon>
        <taxon>Acariformes</taxon>
        <taxon>Trombidiformes</taxon>
        <taxon>Prostigmata</taxon>
        <taxon>Eleutherengona</taxon>
        <taxon>Raphignathae</taxon>
        <taxon>Tetranychoidea</taxon>
        <taxon>Tetranychidae</taxon>
        <taxon>Tetranychus</taxon>
    </lineage>
</organism>
<protein>
    <recommendedName>
        <fullName evidence="6">Cytochrome c oxidase subunit 5B, mitochondrial</fullName>
    </recommendedName>
</protein>
<dbReference type="PROSITE" id="PS51359">
    <property type="entry name" value="COX5B_2"/>
    <property type="match status" value="1"/>
</dbReference>
<evidence type="ECO:0000256" key="3">
    <source>
        <dbReference type="PIRSR" id="PIRSR602124-1"/>
    </source>
</evidence>
<dbReference type="SUPFAM" id="SSF57802">
    <property type="entry name" value="Rubredoxin-like"/>
    <property type="match status" value="1"/>
</dbReference>
<dbReference type="EnsemblMetazoa" id="tetur36g00780.1">
    <property type="protein sequence ID" value="tetur36g00780.1"/>
    <property type="gene ID" value="tetur36g00780"/>
</dbReference>
<dbReference type="OrthoDB" id="10249250at2759"/>
<feature type="binding site" evidence="3">
    <location>
        <position position="100"/>
    </location>
    <ligand>
        <name>Zn(2+)</name>
        <dbReference type="ChEBI" id="CHEBI:29105"/>
    </ligand>
</feature>
<reference evidence="5" key="1">
    <citation type="submission" date="2011-08" db="EMBL/GenBank/DDBJ databases">
        <authorList>
            <person name="Rombauts S."/>
        </authorList>
    </citation>
    <scope>NUCLEOTIDE SEQUENCE</scope>
    <source>
        <strain evidence="5">London</strain>
    </source>
</reference>
<dbReference type="AlphaFoldDB" id="T1L3Q8"/>
<dbReference type="GO" id="GO:0006123">
    <property type="term" value="P:mitochondrial electron transport, cytochrome c to oxygen"/>
    <property type="evidence" value="ECO:0007669"/>
    <property type="project" value="InterPro"/>
</dbReference>
<evidence type="ECO:0000313" key="4">
    <source>
        <dbReference type="EnsemblMetazoa" id="tetur36g00780.1"/>
    </source>
</evidence>